<gene>
    <name evidence="7 8" type="primary">mltG</name>
    <name evidence="8" type="ORF">VAE063_910041</name>
</gene>
<evidence type="ECO:0000256" key="2">
    <source>
        <dbReference type="ARBA" id="ARBA00022692"/>
    </source>
</evidence>
<keyword evidence="4 7" id="KW-0472">Membrane</keyword>
<comment type="similarity">
    <text evidence="7">Belongs to the transglycosylase MltG family.</text>
</comment>
<sequence length="344" mass="38398">MFSGVFHLVIKKLTLLLLLVIAITSAGYFYIKQQVDGYLHQAVAIHSSEIITIPSGTSLNGVLTILSEKNWIADSPLSKLVRRLHPELTKIKAGTYQILASEALIDVLNKAVDGKEHQFAITFVEGSRFNEWRALLAQTQGLTSTLNALSEAEIAKQLGIDRDKLEGLFLAETYHFTFGTTDLEILQRAHAKLQTLLDKYWASRQASLPLKTPYEALILASIIEKETAIASERERIASVFVNRLNKRMRLQTDPTVIYGMGDSYDGNIRKKDLRTPTPYNTYTIFGLPPTPIAMAGEDSIKAALNPEQSNYLYFVASGTGGHVFSKTLTEHNRAVRAYLKQLRK</sequence>
<keyword evidence="5 7" id="KW-0456">Lyase</keyword>
<evidence type="ECO:0000313" key="9">
    <source>
        <dbReference type="Proteomes" id="UP001152658"/>
    </source>
</evidence>
<evidence type="ECO:0000313" key="8">
    <source>
        <dbReference type="EMBL" id="CAH8220787.1"/>
    </source>
</evidence>
<accession>A0ABN8TPW6</accession>
<dbReference type="EMBL" id="CALYLK010000132">
    <property type="protein sequence ID" value="CAH8220787.1"/>
    <property type="molecule type" value="Genomic_DNA"/>
</dbReference>
<dbReference type="GO" id="GO:0016829">
    <property type="term" value="F:lyase activity"/>
    <property type="evidence" value="ECO:0007669"/>
    <property type="project" value="UniProtKB-KW"/>
</dbReference>
<evidence type="ECO:0000256" key="4">
    <source>
        <dbReference type="ARBA" id="ARBA00023136"/>
    </source>
</evidence>
<dbReference type="NCBIfam" id="TIGR00247">
    <property type="entry name" value="endolytic transglycosylase MltG"/>
    <property type="match status" value="1"/>
</dbReference>
<dbReference type="CDD" id="cd08010">
    <property type="entry name" value="MltG_like"/>
    <property type="match status" value="1"/>
</dbReference>
<dbReference type="HAMAP" id="MF_02065">
    <property type="entry name" value="MltG"/>
    <property type="match status" value="1"/>
</dbReference>
<dbReference type="PANTHER" id="PTHR30518:SF2">
    <property type="entry name" value="ENDOLYTIC MUREIN TRANSGLYCOSYLASE"/>
    <property type="match status" value="1"/>
</dbReference>
<dbReference type="Gene3D" id="3.30.160.60">
    <property type="entry name" value="Classic Zinc Finger"/>
    <property type="match status" value="2"/>
</dbReference>
<organism evidence="8 9">
    <name type="scientific">Vibrio aestuarianus</name>
    <dbReference type="NCBI Taxonomy" id="28171"/>
    <lineage>
        <taxon>Bacteria</taxon>
        <taxon>Pseudomonadati</taxon>
        <taxon>Pseudomonadota</taxon>
        <taxon>Gammaproteobacteria</taxon>
        <taxon>Vibrionales</taxon>
        <taxon>Vibrionaceae</taxon>
        <taxon>Vibrio</taxon>
    </lineage>
</organism>
<proteinExistence type="inferred from homology"/>
<protein>
    <recommendedName>
        <fullName evidence="7">Endolytic murein transglycosylase</fullName>
        <ecNumber evidence="7">4.2.2.29</ecNumber>
    </recommendedName>
    <alternativeName>
        <fullName evidence="7">Peptidoglycan lytic transglycosylase</fullName>
    </alternativeName>
    <alternativeName>
        <fullName evidence="7">Peptidoglycan polymerization terminase</fullName>
    </alternativeName>
</protein>
<evidence type="ECO:0000256" key="7">
    <source>
        <dbReference type="HAMAP-Rule" id="MF_02065"/>
    </source>
</evidence>
<comment type="function">
    <text evidence="7">Functions as a peptidoglycan terminase that cleaves nascent peptidoglycan strands endolytically to terminate their elongation.</text>
</comment>
<comment type="catalytic activity">
    <reaction evidence="7">
        <text>a peptidoglycan chain = a peptidoglycan chain with N-acetyl-1,6-anhydromuramyl-[peptide] at the reducing end + a peptidoglycan chain with N-acetylglucosamine at the non-reducing end.</text>
        <dbReference type="EC" id="4.2.2.29"/>
    </reaction>
</comment>
<keyword evidence="7" id="KW-0997">Cell inner membrane</keyword>
<evidence type="ECO:0000256" key="6">
    <source>
        <dbReference type="ARBA" id="ARBA00023316"/>
    </source>
</evidence>
<keyword evidence="9" id="KW-1185">Reference proteome</keyword>
<dbReference type="EC" id="4.2.2.29" evidence="7"/>
<evidence type="ECO:0000256" key="5">
    <source>
        <dbReference type="ARBA" id="ARBA00023239"/>
    </source>
</evidence>
<dbReference type="InterPro" id="IPR003770">
    <property type="entry name" value="MLTG-like"/>
</dbReference>
<name>A0ABN8TPW6_9VIBR</name>
<keyword evidence="6 7" id="KW-0961">Cell wall biogenesis/degradation</keyword>
<keyword evidence="3 7" id="KW-1133">Transmembrane helix</keyword>
<reference evidence="8" key="1">
    <citation type="submission" date="2022-06" db="EMBL/GenBank/DDBJ databases">
        <authorList>
            <person name="Goudenege D."/>
            <person name="Le Roux F."/>
        </authorList>
    </citation>
    <scope>NUCLEOTIDE SEQUENCE</scope>
    <source>
        <strain evidence="8">12-063</strain>
    </source>
</reference>
<comment type="caution">
    <text evidence="8">The sequence shown here is derived from an EMBL/GenBank/DDBJ whole genome shotgun (WGS) entry which is preliminary data.</text>
</comment>
<feature type="site" description="Important for catalytic activity" evidence="7">
    <location>
        <position position="226"/>
    </location>
</feature>
<dbReference type="Pfam" id="PF02618">
    <property type="entry name" value="YceG"/>
    <property type="match status" value="1"/>
</dbReference>
<dbReference type="Proteomes" id="UP001152658">
    <property type="component" value="Unassembled WGS sequence"/>
</dbReference>
<dbReference type="PANTHER" id="PTHR30518">
    <property type="entry name" value="ENDOLYTIC MUREIN TRANSGLYCOSYLASE"/>
    <property type="match status" value="1"/>
</dbReference>
<keyword evidence="2 7" id="KW-0812">Transmembrane</keyword>
<evidence type="ECO:0000256" key="1">
    <source>
        <dbReference type="ARBA" id="ARBA00022475"/>
    </source>
</evidence>
<keyword evidence="1 7" id="KW-1003">Cell membrane</keyword>
<evidence type="ECO:0000256" key="3">
    <source>
        <dbReference type="ARBA" id="ARBA00022989"/>
    </source>
</evidence>